<evidence type="ECO:0000313" key="2">
    <source>
        <dbReference type="Proteomes" id="UP000887013"/>
    </source>
</evidence>
<dbReference type="EMBL" id="BMAW01075059">
    <property type="protein sequence ID" value="GFT94772.1"/>
    <property type="molecule type" value="Genomic_DNA"/>
</dbReference>
<protein>
    <submittedName>
        <fullName evidence="1">Uncharacterized protein</fullName>
    </submittedName>
</protein>
<keyword evidence="2" id="KW-1185">Reference proteome</keyword>
<accession>A0A8X6U5V5</accession>
<dbReference type="Proteomes" id="UP000887013">
    <property type="component" value="Unassembled WGS sequence"/>
</dbReference>
<reference evidence="1" key="1">
    <citation type="submission" date="2020-08" db="EMBL/GenBank/DDBJ databases">
        <title>Multicomponent nature underlies the extraordinary mechanical properties of spider dragline silk.</title>
        <authorList>
            <person name="Kono N."/>
            <person name="Nakamura H."/>
            <person name="Mori M."/>
            <person name="Yoshida Y."/>
            <person name="Ohtoshi R."/>
            <person name="Malay A.D."/>
            <person name="Moran D.A.P."/>
            <person name="Tomita M."/>
            <person name="Numata K."/>
            <person name="Arakawa K."/>
        </authorList>
    </citation>
    <scope>NUCLEOTIDE SEQUENCE</scope>
</reference>
<dbReference type="AlphaFoldDB" id="A0A8X6U5V5"/>
<comment type="caution">
    <text evidence="1">The sequence shown here is derived from an EMBL/GenBank/DDBJ whole genome shotgun (WGS) entry which is preliminary data.</text>
</comment>
<proteinExistence type="predicted"/>
<name>A0A8X6U5V5_NEPPI</name>
<organism evidence="1 2">
    <name type="scientific">Nephila pilipes</name>
    <name type="common">Giant wood spider</name>
    <name type="synonym">Nephila maculata</name>
    <dbReference type="NCBI Taxonomy" id="299642"/>
    <lineage>
        <taxon>Eukaryota</taxon>
        <taxon>Metazoa</taxon>
        <taxon>Ecdysozoa</taxon>
        <taxon>Arthropoda</taxon>
        <taxon>Chelicerata</taxon>
        <taxon>Arachnida</taxon>
        <taxon>Araneae</taxon>
        <taxon>Araneomorphae</taxon>
        <taxon>Entelegynae</taxon>
        <taxon>Araneoidea</taxon>
        <taxon>Nephilidae</taxon>
        <taxon>Nephila</taxon>
    </lineage>
</organism>
<gene>
    <name evidence="1" type="ORF">NPIL_651821</name>
</gene>
<sequence>MKSITQTKRNCRRVYQKDPPSTNSILRRKKNFLESGGIAEQRRTVTSVTYKCWKFSYFCKSKNFSHMSFCNKTVHHLFGVPSFFEGSFYRKVVEAVQFLGYPEQLI</sequence>
<evidence type="ECO:0000313" key="1">
    <source>
        <dbReference type="EMBL" id="GFT94772.1"/>
    </source>
</evidence>